<dbReference type="PANTHER" id="PTHR48090">
    <property type="entry name" value="UNDECAPRENYL-PHOSPHATE 4-DEOXY-4-FORMAMIDO-L-ARABINOSE TRANSFERASE-RELATED"/>
    <property type="match status" value="1"/>
</dbReference>
<evidence type="ECO:0000256" key="11">
    <source>
        <dbReference type="SAM" id="MobiDB-lite"/>
    </source>
</evidence>
<evidence type="ECO:0000256" key="7">
    <source>
        <dbReference type="ARBA" id="ARBA00039022"/>
    </source>
</evidence>
<proteinExistence type="inferred from homology"/>
<dbReference type="InterPro" id="IPR001173">
    <property type="entry name" value="Glyco_trans_2-like"/>
</dbReference>
<feature type="domain" description="Glycosyltransferase 2-like" evidence="12">
    <location>
        <begin position="16"/>
        <end position="140"/>
    </location>
</feature>
<keyword evidence="6" id="KW-0460">Magnesium</keyword>
<sequence>MARRGPAGPTGAGVAVVIAAKNEAERIGTTVNAARTLPGVDLIVVVDDGSTDRTAELALEAGAMVLRHSRNRGKGAAMESGAEGVRALEEDEGVEGALRAPRHLLFLDADLGATAKGAAPLVEPVLEGTADMTIALFPATRMRLGGHGFVVRLARDGVRRVTGWEPEQPLNGQRCLTREAFAAARPLAPGFGVETGLTIDVLRGGFRVVEVEVPLEHRATGADLRAQLHRAHQFADVARALAARELRPALRRTWRGVFGRPRSTVRGRSRGTGRVARKNRQE</sequence>
<comment type="caution">
    <text evidence="13">The sequence shown here is derived from an EMBL/GenBank/DDBJ whole genome shotgun (WGS) entry which is preliminary data.</text>
</comment>
<dbReference type="Pfam" id="PF00535">
    <property type="entry name" value="Glycos_transf_2"/>
    <property type="match status" value="1"/>
</dbReference>
<gene>
    <name evidence="13" type="ORF">H4W79_005136</name>
</gene>
<keyword evidence="5" id="KW-0808">Transferase</keyword>
<dbReference type="CDD" id="cd04179">
    <property type="entry name" value="DPM_DPG-synthase_like"/>
    <property type="match status" value="1"/>
</dbReference>
<evidence type="ECO:0000256" key="2">
    <source>
        <dbReference type="ARBA" id="ARBA00001946"/>
    </source>
</evidence>
<evidence type="ECO:0000313" key="14">
    <source>
        <dbReference type="Proteomes" id="UP000598217"/>
    </source>
</evidence>
<dbReference type="EMBL" id="JADBDY010000001">
    <property type="protein sequence ID" value="MBE1460922.1"/>
    <property type="molecule type" value="Genomic_DNA"/>
</dbReference>
<evidence type="ECO:0000256" key="10">
    <source>
        <dbReference type="ARBA" id="ARBA00048997"/>
    </source>
</evidence>
<name>A0ABR9HPI2_9ACTN</name>
<comment type="similarity">
    <text evidence="3">Belongs to the glycosyltransferase 2 family.</text>
</comment>
<dbReference type="InterPro" id="IPR050256">
    <property type="entry name" value="Glycosyltransferase_2"/>
</dbReference>
<dbReference type="Proteomes" id="UP000598217">
    <property type="component" value="Unassembled WGS sequence"/>
</dbReference>
<evidence type="ECO:0000256" key="1">
    <source>
        <dbReference type="ARBA" id="ARBA00001936"/>
    </source>
</evidence>
<feature type="region of interest" description="Disordered" evidence="11">
    <location>
        <begin position="261"/>
        <end position="282"/>
    </location>
</feature>
<dbReference type="SUPFAM" id="SSF53448">
    <property type="entry name" value="Nucleotide-diphospho-sugar transferases"/>
    <property type="match status" value="1"/>
</dbReference>
<dbReference type="InterPro" id="IPR029044">
    <property type="entry name" value="Nucleotide-diphossugar_trans"/>
</dbReference>
<evidence type="ECO:0000256" key="8">
    <source>
        <dbReference type="ARBA" id="ARBA00040894"/>
    </source>
</evidence>
<dbReference type="Gene3D" id="3.90.550.10">
    <property type="entry name" value="Spore Coat Polysaccharide Biosynthesis Protein SpsA, Chain A"/>
    <property type="match status" value="1"/>
</dbReference>
<accession>A0ABR9HPI2</accession>
<dbReference type="EC" id="2.4.1.266" evidence="7"/>
<organism evidence="13 14">
    <name type="scientific">Nocardiopsis terrae</name>
    <dbReference type="NCBI Taxonomy" id="372655"/>
    <lineage>
        <taxon>Bacteria</taxon>
        <taxon>Bacillati</taxon>
        <taxon>Actinomycetota</taxon>
        <taxon>Actinomycetes</taxon>
        <taxon>Streptosporangiales</taxon>
        <taxon>Nocardiopsidaceae</taxon>
        <taxon>Nocardiopsis</taxon>
    </lineage>
</organism>
<comment type="catalytic activity">
    <reaction evidence="10">
        <text>an NDP-alpha-D-glucose + (2R)-3-phosphoglycerate = (2R)-2-O-(alpha-D-glucopyranosyl)-3-phospho-glycerate + a ribonucleoside 5'-diphosphate + H(+)</text>
        <dbReference type="Rhea" id="RHEA:47244"/>
        <dbReference type="ChEBI" id="CHEBI:15378"/>
        <dbReference type="ChEBI" id="CHEBI:57930"/>
        <dbReference type="ChEBI" id="CHEBI:58272"/>
        <dbReference type="ChEBI" id="CHEBI:62600"/>
        <dbReference type="ChEBI" id="CHEBI:76533"/>
        <dbReference type="EC" id="2.4.1.266"/>
    </reaction>
    <physiologicalReaction direction="left-to-right" evidence="10">
        <dbReference type="Rhea" id="RHEA:47245"/>
    </physiologicalReaction>
</comment>
<protein>
    <recommendedName>
        <fullName evidence="8">Glucosyl-3-phosphoglycerate synthase</fullName>
        <ecNumber evidence="7">2.4.1.266</ecNumber>
    </recommendedName>
</protein>
<evidence type="ECO:0000259" key="12">
    <source>
        <dbReference type="Pfam" id="PF00535"/>
    </source>
</evidence>
<evidence type="ECO:0000256" key="3">
    <source>
        <dbReference type="ARBA" id="ARBA00006739"/>
    </source>
</evidence>
<evidence type="ECO:0000256" key="9">
    <source>
        <dbReference type="ARBA" id="ARBA00048689"/>
    </source>
</evidence>
<feature type="compositionally biased region" description="Basic residues" evidence="11">
    <location>
        <begin position="263"/>
        <end position="282"/>
    </location>
</feature>
<comment type="cofactor">
    <cofactor evidence="1">
        <name>Mn(2+)</name>
        <dbReference type="ChEBI" id="CHEBI:29035"/>
    </cofactor>
</comment>
<evidence type="ECO:0000256" key="4">
    <source>
        <dbReference type="ARBA" id="ARBA00022676"/>
    </source>
</evidence>
<reference evidence="13 14" key="1">
    <citation type="submission" date="2020-10" db="EMBL/GenBank/DDBJ databases">
        <title>Sequencing the genomes of 1000 actinobacteria strains.</title>
        <authorList>
            <person name="Klenk H.-P."/>
        </authorList>
    </citation>
    <scope>NUCLEOTIDE SEQUENCE [LARGE SCALE GENOMIC DNA]</scope>
    <source>
        <strain evidence="13 14">DSM 45157</strain>
    </source>
</reference>
<keyword evidence="14" id="KW-1185">Reference proteome</keyword>
<comment type="cofactor">
    <cofactor evidence="2">
        <name>Mg(2+)</name>
        <dbReference type="ChEBI" id="CHEBI:18420"/>
    </cofactor>
</comment>
<dbReference type="PANTHER" id="PTHR48090:SF10">
    <property type="entry name" value="GLUCOSYL-3-PHOSPHOGLYCERATE SYNTHASE"/>
    <property type="match status" value="1"/>
</dbReference>
<keyword evidence="4" id="KW-0328">Glycosyltransferase</keyword>
<evidence type="ECO:0000256" key="5">
    <source>
        <dbReference type="ARBA" id="ARBA00022679"/>
    </source>
</evidence>
<evidence type="ECO:0000313" key="13">
    <source>
        <dbReference type="EMBL" id="MBE1460922.1"/>
    </source>
</evidence>
<comment type="catalytic activity">
    <reaction evidence="9">
        <text>(2R)-3-phosphoglycerate + UDP-alpha-D-glucose = (2R)-2-O-(alpha-D-glucopyranosyl)-3-phospho-glycerate + UDP + H(+)</text>
        <dbReference type="Rhea" id="RHEA:31319"/>
        <dbReference type="ChEBI" id="CHEBI:15378"/>
        <dbReference type="ChEBI" id="CHEBI:58223"/>
        <dbReference type="ChEBI" id="CHEBI:58272"/>
        <dbReference type="ChEBI" id="CHEBI:58885"/>
        <dbReference type="ChEBI" id="CHEBI:62600"/>
        <dbReference type="EC" id="2.4.1.266"/>
    </reaction>
    <physiologicalReaction direction="left-to-right" evidence="9">
        <dbReference type="Rhea" id="RHEA:31320"/>
    </physiologicalReaction>
</comment>
<evidence type="ECO:0000256" key="6">
    <source>
        <dbReference type="ARBA" id="ARBA00022842"/>
    </source>
</evidence>